<feature type="domain" description="HTH araC/xylS-type" evidence="4">
    <location>
        <begin position="195"/>
        <end position="293"/>
    </location>
</feature>
<dbReference type="Pfam" id="PF02311">
    <property type="entry name" value="AraC_binding"/>
    <property type="match status" value="1"/>
</dbReference>
<dbReference type="SUPFAM" id="SSF46689">
    <property type="entry name" value="Homeodomain-like"/>
    <property type="match status" value="2"/>
</dbReference>
<evidence type="ECO:0000256" key="1">
    <source>
        <dbReference type="ARBA" id="ARBA00023015"/>
    </source>
</evidence>
<keyword evidence="1" id="KW-0805">Transcription regulation</keyword>
<dbReference type="Proteomes" id="UP000652755">
    <property type="component" value="Unassembled WGS sequence"/>
</dbReference>
<dbReference type="Pfam" id="PF12833">
    <property type="entry name" value="HTH_18"/>
    <property type="match status" value="1"/>
</dbReference>
<keyword evidence="6" id="KW-1185">Reference proteome</keyword>
<dbReference type="SUPFAM" id="SSF51215">
    <property type="entry name" value="Regulatory protein AraC"/>
    <property type="match status" value="1"/>
</dbReference>
<dbReference type="PROSITE" id="PS00041">
    <property type="entry name" value="HTH_ARAC_FAMILY_1"/>
    <property type="match status" value="1"/>
</dbReference>
<proteinExistence type="predicted"/>
<name>A0ABR7KYY4_9SPHI</name>
<dbReference type="SMART" id="SM00342">
    <property type="entry name" value="HTH_ARAC"/>
    <property type="match status" value="1"/>
</dbReference>
<dbReference type="PANTHER" id="PTHR43280">
    <property type="entry name" value="ARAC-FAMILY TRANSCRIPTIONAL REGULATOR"/>
    <property type="match status" value="1"/>
</dbReference>
<keyword evidence="2" id="KW-0238">DNA-binding</keyword>
<sequence>MDTFRKYLKSEHENQLTQPDWGVNVLNVGHYIHPIGKDYPDPSHPSDYYFEWSKGRVLSEYQLVYIAAGTGIFEAEHIGAVAVQPGTLFFLYPDVWHRFKPHNKTGWTEYWVGFNGSYANHLMQQDCFNPARPLIHMGFNAEFINIFIQLIDTIKFSGLGSNQLGACLTIQLLGLVYASALLKAQSNSRKMQVINNIKYSIHENLNSDISPELLAAKHNVSYAWFRKAFKEVVGQSPGQYQLNLKVQKACRMLTETDLSIAEVAYQNGFESEYYFSRLFKSKMQLSPSKYRNEFYQTVNHDETQL</sequence>
<dbReference type="InterPro" id="IPR037923">
    <property type="entry name" value="HTH-like"/>
</dbReference>
<dbReference type="InterPro" id="IPR003313">
    <property type="entry name" value="AraC-bd"/>
</dbReference>
<protein>
    <submittedName>
        <fullName evidence="5">AraC family transcriptional regulator</fullName>
    </submittedName>
</protein>
<evidence type="ECO:0000313" key="5">
    <source>
        <dbReference type="EMBL" id="MBC6112972.1"/>
    </source>
</evidence>
<dbReference type="EMBL" id="JACRYL010000031">
    <property type="protein sequence ID" value="MBC6112972.1"/>
    <property type="molecule type" value="Genomic_DNA"/>
</dbReference>
<evidence type="ECO:0000259" key="4">
    <source>
        <dbReference type="PROSITE" id="PS01124"/>
    </source>
</evidence>
<dbReference type="Gene3D" id="1.10.10.60">
    <property type="entry name" value="Homeodomain-like"/>
    <property type="match status" value="2"/>
</dbReference>
<accession>A0ABR7KYY4</accession>
<evidence type="ECO:0000313" key="6">
    <source>
        <dbReference type="Proteomes" id="UP000652755"/>
    </source>
</evidence>
<dbReference type="RefSeq" id="WP_187073390.1">
    <property type="nucleotide sequence ID" value="NZ_JACRYL010000031.1"/>
</dbReference>
<keyword evidence="3" id="KW-0804">Transcription</keyword>
<dbReference type="InterPro" id="IPR018060">
    <property type="entry name" value="HTH_AraC"/>
</dbReference>
<dbReference type="PRINTS" id="PR00032">
    <property type="entry name" value="HTHARAC"/>
</dbReference>
<dbReference type="PROSITE" id="PS01124">
    <property type="entry name" value="HTH_ARAC_FAMILY_2"/>
    <property type="match status" value="1"/>
</dbReference>
<dbReference type="InterPro" id="IPR018062">
    <property type="entry name" value="HTH_AraC-typ_CS"/>
</dbReference>
<reference evidence="5 6" key="1">
    <citation type="submission" date="2020-08" db="EMBL/GenBank/DDBJ databases">
        <authorList>
            <person name="Sun Q."/>
            <person name="Inoue M."/>
        </authorList>
    </citation>
    <scope>NUCLEOTIDE SEQUENCE [LARGE SCALE GENOMIC DNA]</scope>
    <source>
        <strain evidence="5 6">CCM 8938</strain>
    </source>
</reference>
<dbReference type="InterPro" id="IPR009057">
    <property type="entry name" value="Homeodomain-like_sf"/>
</dbReference>
<evidence type="ECO:0000256" key="2">
    <source>
        <dbReference type="ARBA" id="ARBA00023125"/>
    </source>
</evidence>
<dbReference type="InterPro" id="IPR020449">
    <property type="entry name" value="Tscrpt_reg_AraC-type_HTH"/>
</dbReference>
<gene>
    <name evidence="5" type="ORF">H7U22_21335</name>
</gene>
<evidence type="ECO:0000256" key="3">
    <source>
        <dbReference type="ARBA" id="ARBA00023163"/>
    </source>
</evidence>
<organism evidence="5 6">
    <name type="scientific">Pedobacter fastidiosus</name>
    <dbReference type="NCBI Taxonomy" id="2765361"/>
    <lineage>
        <taxon>Bacteria</taxon>
        <taxon>Pseudomonadati</taxon>
        <taxon>Bacteroidota</taxon>
        <taxon>Sphingobacteriia</taxon>
        <taxon>Sphingobacteriales</taxon>
        <taxon>Sphingobacteriaceae</taxon>
        <taxon>Pedobacter</taxon>
    </lineage>
</organism>
<comment type="caution">
    <text evidence="5">The sequence shown here is derived from an EMBL/GenBank/DDBJ whole genome shotgun (WGS) entry which is preliminary data.</text>
</comment>
<dbReference type="PANTHER" id="PTHR43280:SF30">
    <property type="entry name" value="MMSAB OPERON REGULATORY PROTEIN"/>
    <property type="match status" value="1"/>
</dbReference>